<organism evidence="1 2">
    <name type="scientific">Eretmocerus hayati</name>
    <dbReference type="NCBI Taxonomy" id="131215"/>
    <lineage>
        <taxon>Eukaryota</taxon>
        <taxon>Metazoa</taxon>
        <taxon>Ecdysozoa</taxon>
        <taxon>Arthropoda</taxon>
        <taxon>Hexapoda</taxon>
        <taxon>Insecta</taxon>
        <taxon>Pterygota</taxon>
        <taxon>Neoptera</taxon>
        <taxon>Endopterygota</taxon>
        <taxon>Hymenoptera</taxon>
        <taxon>Apocrita</taxon>
        <taxon>Proctotrupomorpha</taxon>
        <taxon>Chalcidoidea</taxon>
        <taxon>Aphelinidae</taxon>
        <taxon>Aphelininae</taxon>
        <taxon>Eretmocerus</taxon>
    </lineage>
</organism>
<comment type="caution">
    <text evidence="1">The sequence shown here is derived from an EMBL/GenBank/DDBJ whole genome shotgun (WGS) entry which is preliminary data.</text>
</comment>
<gene>
    <name evidence="1" type="ORF">QAD02_005155</name>
</gene>
<evidence type="ECO:0000313" key="1">
    <source>
        <dbReference type="EMBL" id="KAJ8673893.1"/>
    </source>
</evidence>
<reference evidence="1" key="1">
    <citation type="submission" date="2023-04" db="EMBL/GenBank/DDBJ databases">
        <title>A chromosome-level genome assembly of the parasitoid wasp Eretmocerus hayati.</title>
        <authorList>
            <person name="Zhong Y."/>
            <person name="Liu S."/>
            <person name="Liu Y."/>
        </authorList>
    </citation>
    <scope>NUCLEOTIDE SEQUENCE</scope>
    <source>
        <strain evidence="1">ZJU_SS_LIU_2023</strain>
    </source>
</reference>
<proteinExistence type="predicted"/>
<sequence length="220" mass="25531">MGDEKENFVLDAAIIENIQAHPLLYDKGLEEYHKQYRDERPKVLKNIAEELSGRFNIDLDEHKLWNRWMNLVKKFKSEKKTIDEKQPSGSAASEKISSWVFYNDMVWIVPYVEHLTQLSSDNLQEGDSQKQQHGYKKKSSKSSSDEQVHSMEQMIEQNAALIEQIGKSLEGSGDNNLIDSYFPLIAMRHSLVPKDRQYNCTKEVLSYIQFFVNKKKAIGN</sequence>
<keyword evidence="2" id="KW-1185">Reference proteome</keyword>
<accession>A0ACC2NST6</accession>
<protein>
    <submittedName>
        <fullName evidence="1">Uncharacterized protein</fullName>
    </submittedName>
</protein>
<dbReference type="Proteomes" id="UP001239111">
    <property type="component" value="Chromosome 3"/>
</dbReference>
<name>A0ACC2NST6_9HYME</name>
<evidence type="ECO:0000313" key="2">
    <source>
        <dbReference type="Proteomes" id="UP001239111"/>
    </source>
</evidence>
<dbReference type="EMBL" id="CM056743">
    <property type="protein sequence ID" value="KAJ8673893.1"/>
    <property type="molecule type" value="Genomic_DNA"/>
</dbReference>